<protein>
    <recommendedName>
        <fullName evidence="3">Thiaminase-2/PQQC domain-containing protein</fullName>
    </recommendedName>
</protein>
<reference evidence="4" key="1">
    <citation type="submission" date="2023-03" db="EMBL/GenBank/DDBJ databases">
        <title>Massive genome expansion in bonnet fungi (Mycena s.s.) driven by repeated elements and novel gene families across ecological guilds.</title>
        <authorList>
            <consortium name="Lawrence Berkeley National Laboratory"/>
            <person name="Harder C.B."/>
            <person name="Miyauchi S."/>
            <person name="Viragh M."/>
            <person name="Kuo A."/>
            <person name="Thoen E."/>
            <person name="Andreopoulos B."/>
            <person name="Lu D."/>
            <person name="Skrede I."/>
            <person name="Drula E."/>
            <person name="Henrissat B."/>
            <person name="Morin E."/>
            <person name="Kohler A."/>
            <person name="Barry K."/>
            <person name="LaButti K."/>
            <person name="Morin E."/>
            <person name="Salamov A."/>
            <person name="Lipzen A."/>
            <person name="Mereny Z."/>
            <person name="Hegedus B."/>
            <person name="Baldrian P."/>
            <person name="Stursova M."/>
            <person name="Weitz H."/>
            <person name="Taylor A."/>
            <person name="Grigoriev I.V."/>
            <person name="Nagy L.G."/>
            <person name="Martin F."/>
            <person name="Kauserud H."/>
        </authorList>
    </citation>
    <scope>NUCLEOTIDE SEQUENCE</scope>
    <source>
        <strain evidence="4">CBHHK182m</strain>
    </source>
</reference>
<dbReference type="SUPFAM" id="SSF50370">
    <property type="entry name" value="Ricin B-like lectins"/>
    <property type="match status" value="1"/>
</dbReference>
<dbReference type="EMBL" id="JARKIB010000043">
    <property type="protein sequence ID" value="KAJ7757878.1"/>
    <property type="molecule type" value="Genomic_DNA"/>
</dbReference>
<dbReference type="Gene3D" id="1.20.910.10">
    <property type="entry name" value="Heme oxygenase-like"/>
    <property type="match status" value="1"/>
</dbReference>
<keyword evidence="5" id="KW-1185">Reference proteome</keyword>
<dbReference type="InterPro" id="IPR004305">
    <property type="entry name" value="Thiaminase-2/PQQC"/>
</dbReference>
<gene>
    <name evidence="4" type="ORF">B0H16DRAFT_656624</name>
</gene>
<feature type="coiled-coil region" evidence="1">
    <location>
        <begin position="546"/>
        <end position="573"/>
    </location>
</feature>
<evidence type="ECO:0000313" key="4">
    <source>
        <dbReference type="EMBL" id="KAJ7757878.1"/>
    </source>
</evidence>
<organism evidence="4 5">
    <name type="scientific">Mycena metata</name>
    <dbReference type="NCBI Taxonomy" id="1033252"/>
    <lineage>
        <taxon>Eukaryota</taxon>
        <taxon>Fungi</taxon>
        <taxon>Dikarya</taxon>
        <taxon>Basidiomycota</taxon>
        <taxon>Agaricomycotina</taxon>
        <taxon>Agaricomycetes</taxon>
        <taxon>Agaricomycetidae</taxon>
        <taxon>Agaricales</taxon>
        <taxon>Marasmiineae</taxon>
        <taxon>Mycenaceae</taxon>
        <taxon>Mycena</taxon>
    </lineage>
</organism>
<feature type="region of interest" description="Disordered" evidence="2">
    <location>
        <begin position="524"/>
        <end position="546"/>
    </location>
</feature>
<dbReference type="Pfam" id="PF03070">
    <property type="entry name" value="TENA_THI-4"/>
    <property type="match status" value="1"/>
</dbReference>
<feature type="region of interest" description="Disordered" evidence="2">
    <location>
        <begin position="75"/>
        <end position="131"/>
    </location>
</feature>
<feature type="region of interest" description="Disordered" evidence="2">
    <location>
        <begin position="24"/>
        <end position="55"/>
    </location>
</feature>
<dbReference type="GO" id="GO:0006772">
    <property type="term" value="P:thiamine metabolic process"/>
    <property type="evidence" value="ECO:0007669"/>
    <property type="project" value="UniProtKB-ARBA"/>
</dbReference>
<evidence type="ECO:0000256" key="1">
    <source>
        <dbReference type="SAM" id="Coils"/>
    </source>
</evidence>
<sequence>MSNHPIAPEDELVSLADAALTAAEADAAAPNSPLIFRPEWRPEPRTRSSVTQPAPATRAFSWASLVKDQLSRAGLHHDQPLPTHPASPSSTASAESPPTASATSASTTSPPSTASAASSPIPGSTAPPPQDAVAELVKRNQKAFDKVVNHPFPRALGEGTASLDGFRYYMIQDWLYLRTCTQLKFLALGSGSYGKQVEEFDVRYKVEYTNKLAETCRTMLGIPESTMEATGRSGELDASEHVYRKVLQDNNAWLGYYVVLLPCVMTYGEIAQRLVHNPSTAKNVVYHRAWTEVNYNDSSLKKYIKFVNENIAAQGGVDEWSWAFNVACLLESQLFDIGLEAPVHPYEIIPNGTYSIHTSSANNLVLAVQDVTHFLRPPAAQVLGGYLPSDTRSSVVGMEKMGGDNEKWLIFATKTGYTFKNVGTGLYLGMSTAPDRAQYRILQAVSDPYCWWVNPSSKQPDQGPSAYQIHDSLNLRYTLHAAIEALNSIASTDLSFTPITAHENSEAPCQMWSFDNYNFKQPERTQTHADDHQPTEQRPTEPAEQLREADATIKQLEAERDLLRKDLEKVRLALNVDESKIPTGIELSAMIRSLANEHESQMRYLNDDLTQTRKLLAEESARLLPLETWERKKRTYR</sequence>
<evidence type="ECO:0000313" key="5">
    <source>
        <dbReference type="Proteomes" id="UP001215598"/>
    </source>
</evidence>
<dbReference type="AlphaFoldDB" id="A0AAD7J7L5"/>
<keyword evidence="1" id="KW-0175">Coiled coil</keyword>
<dbReference type="SUPFAM" id="SSF48613">
    <property type="entry name" value="Heme oxygenase-like"/>
    <property type="match status" value="1"/>
</dbReference>
<feature type="compositionally biased region" description="Low complexity" evidence="2">
    <location>
        <begin position="84"/>
        <end position="124"/>
    </location>
</feature>
<dbReference type="Gene3D" id="2.80.10.50">
    <property type="match status" value="1"/>
</dbReference>
<accession>A0AAD7J7L5</accession>
<evidence type="ECO:0000256" key="2">
    <source>
        <dbReference type="SAM" id="MobiDB-lite"/>
    </source>
</evidence>
<dbReference type="Proteomes" id="UP001215598">
    <property type="component" value="Unassembled WGS sequence"/>
</dbReference>
<dbReference type="InterPro" id="IPR035992">
    <property type="entry name" value="Ricin_B-like_lectins"/>
</dbReference>
<feature type="domain" description="Thiaminase-2/PQQC" evidence="3">
    <location>
        <begin position="142"/>
        <end position="292"/>
    </location>
</feature>
<comment type="caution">
    <text evidence="4">The sequence shown here is derived from an EMBL/GenBank/DDBJ whole genome shotgun (WGS) entry which is preliminary data.</text>
</comment>
<dbReference type="CDD" id="cd19359">
    <property type="entry name" value="TenA_C_Bt3146-like"/>
    <property type="match status" value="1"/>
</dbReference>
<proteinExistence type="predicted"/>
<dbReference type="InterPro" id="IPR016084">
    <property type="entry name" value="Haem_Oase-like_multi-hlx"/>
</dbReference>
<evidence type="ECO:0000259" key="3">
    <source>
        <dbReference type="Pfam" id="PF03070"/>
    </source>
</evidence>
<name>A0AAD7J7L5_9AGAR</name>